<sequence>MFVVNPFQEVKHDGEPVLAGESNASTSSDVITGIRNEKLSDTNIGDLINATLTTTEIDNVISSLSPGEKYSYIKHHFVPVCYQFPCTYMNGCNSSNIAIQRRLENRRILKMIVKTIVFCGRQCIALRGDHEGITTAGNPGNFLGLLCLIAEQDTLLKKHIDSPRDKRGHYLSPQIQNELISVIGSLILNDLQNEIRESKFYAIMADEATSHNTEQLSLCLRFVDKEKNVREEFVDFMHVHSVTGDAIARAILNSLAEKKLDVSGIRAQTYDGATAMASENVGVQKKIRDVSPLAMYSHCAGHCLNLVIVRSCKVVLKGIVHFHISITVFMVYAFEVIAHGLHRDDGYDLTDGKWSAKSKQDASGLLAVMTNFDFIVSFVTVYCILFHLDGISKKLQSTSKDIFEAYELVTEVKQTYSDVRENIEFHFRKCYDQAVRFADKIGVTPTTPRVARRQTQRPNAPASSPEDYYRLNLAIPFLDHICTELNEQFTGLSAKYSQLIGLVPSVLLDNSVQPLFENIIETYAGDLPSAALFEHELYRWKRHLQHKFSVNDLPPKCCFSTETATIPVTSCECERSFSALRRLNTYNRSCMGQERLTSLALLHIHYDKEIDIDCVVDTFAKLHPRRMGLQSVL</sequence>
<name>A0ABM0LYB7_SACKO</name>
<evidence type="ECO:0000313" key="5">
    <source>
        <dbReference type="RefSeq" id="XP_006812758.1"/>
    </source>
</evidence>
<dbReference type="Pfam" id="PF05699">
    <property type="entry name" value="Dimer_Tnp_hAT"/>
    <property type="match status" value="1"/>
</dbReference>
<gene>
    <name evidence="5" type="primary">LOC102803212</name>
</gene>
<feature type="transmembrane region" description="Helical" evidence="1">
    <location>
        <begin position="362"/>
        <end position="388"/>
    </location>
</feature>
<evidence type="ECO:0000259" key="3">
    <source>
        <dbReference type="Pfam" id="PF14291"/>
    </source>
</evidence>
<organism evidence="4 5">
    <name type="scientific">Saccoglossus kowalevskii</name>
    <name type="common">Acorn worm</name>
    <dbReference type="NCBI Taxonomy" id="10224"/>
    <lineage>
        <taxon>Eukaryota</taxon>
        <taxon>Metazoa</taxon>
        <taxon>Hemichordata</taxon>
        <taxon>Enteropneusta</taxon>
        <taxon>Harrimaniidae</taxon>
        <taxon>Saccoglossus</taxon>
    </lineage>
</organism>
<accession>A0ABM0LYB7</accession>
<evidence type="ECO:0000259" key="2">
    <source>
        <dbReference type="Pfam" id="PF05699"/>
    </source>
</evidence>
<evidence type="ECO:0000256" key="1">
    <source>
        <dbReference type="SAM" id="Phobius"/>
    </source>
</evidence>
<proteinExistence type="predicted"/>
<dbReference type="InterPro" id="IPR052958">
    <property type="entry name" value="IFN-induced_PKR_regulator"/>
</dbReference>
<keyword evidence="4" id="KW-1185">Reference proteome</keyword>
<evidence type="ECO:0000313" key="4">
    <source>
        <dbReference type="Proteomes" id="UP000694865"/>
    </source>
</evidence>
<dbReference type="GeneID" id="102803212"/>
<keyword evidence="1" id="KW-0812">Transmembrane</keyword>
<dbReference type="Proteomes" id="UP000694865">
    <property type="component" value="Unplaced"/>
</dbReference>
<protein>
    <submittedName>
        <fullName evidence="5">52 kDa repressor of the inhibitor of the protein kinase-like</fullName>
    </submittedName>
</protein>
<dbReference type="InterPro" id="IPR025398">
    <property type="entry name" value="DUF4371"/>
</dbReference>
<reference evidence="5" key="1">
    <citation type="submission" date="2025-08" db="UniProtKB">
        <authorList>
            <consortium name="RefSeq"/>
        </authorList>
    </citation>
    <scope>IDENTIFICATION</scope>
    <source>
        <tissue evidence="5">Testes</tissue>
    </source>
</reference>
<dbReference type="InterPro" id="IPR012337">
    <property type="entry name" value="RNaseH-like_sf"/>
</dbReference>
<keyword evidence="1" id="KW-1133">Transmembrane helix</keyword>
<dbReference type="PANTHER" id="PTHR46289">
    <property type="entry name" value="52 KDA REPRESSOR OF THE INHIBITOR OF THE PROTEIN KINASE-LIKE PROTEIN-RELATED"/>
    <property type="match status" value="1"/>
</dbReference>
<dbReference type="PANTHER" id="PTHR46289:SF16">
    <property type="entry name" value="52 KDA REPRESSOR OF THE INHIBITOR OF THE PROTEIN KINASE"/>
    <property type="match status" value="1"/>
</dbReference>
<dbReference type="InterPro" id="IPR008906">
    <property type="entry name" value="HATC_C_dom"/>
</dbReference>
<dbReference type="RefSeq" id="XP_006812758.1">
    <property type="nucleotide sequence ID" value="XM_006812695.1"/>
</dbReference>
<feature type="domain" description="DUF4371" evidence="3">
    <location>
        <begin position="121"/>
        <end position="280"/>
    </location>
</feature>
<dbReference type="Pfam" id="PF14291">
    <property type="entry name" value="DUF4371"/>
    <property type="match status" value="1"/>
</dbReference>
<feature type="transmembrane region" description="Helical" evidence="1">
    <location>
        <begin position="320"/>
        <end position="341"/>
    </location>
</feature>
<dbReference type="SUPFAM" id="SSF53098">
    <property type="entry name" value="Ribonuclease H-like"/>
    <property type="match status" value="1"/>
</dbReference>
<feature type="domain" description="HAT C-terminal dimerisation" evidence="2">
    <location>
        <begin position="565"/>
        <end position="605"/>
    </location>
</feature>
<keyword evidence="1" id="KW-0472">Membrane</keyword>